<dbReference type="NCBIfam" id="TIGR00621">
    <property type="entry name" value="ssb"/>
    <property type="match status" value="1"/>
</dbReference>
<accession>A0AB72VEH9</accession>
<dbReference type="InterPro" id="IPR011344">
    <property type="entry name" value="ssDNA-bd"/>
</dbReference>
<evidence type="ECO:0000256" key="4">
    <source>
        <dbReference type="SAM" id="MobiDB-lite"/>
    </source>
</evidence>
<name>A0AB72VEH9_CORGB</name>
<keyword evidence="1 2" id="KW-0238">DNA-binding</keyword>
<evidence type="ECO:0000256" key="1">
    <source>
        <dbReference type="ARBA" id="ARBA00023125"/>
    </source>
</evidence>
<evidence type="ECO:0000256" key="3">
    <source>
        <dbReference type="RuleBase" id="RU000524"/>
    </source>
</evidence>
<dbReference type="EMBL" id="AP009045">
    <property type="protein sequence ID" value="BAF56014.1"/>
    <property type="molecule type" value="Genomic_DNA"/>
</dbReference>
<feature type="compositionally biased region" description="Low complexity" evidence="4">
    <location>
        <begin position="124"/>
        <end position="176"/>
    </location>
</feature>
<dbReference type="Proteomes" id="UP000006698">
    <property type="component" value="Plasmid pCGR1"/>
</dbReference>
<proteinExistence type="predicted"/>
<dbReference type="InterPro" id="IPR000424">
    <property type="entry name" value="Primosome_PriB/ssb"/>
</dbReference>
<evidence type="ECO:0000313" key="5">
    <source>
        <dbReference type="EMBL" id="BAF56014.1"/>
    </source>
</evidence>
<reference evidence="5" key="1">
    <citation type="journal article" date="2007" name="Microbiology">
        <title>Comparative analysis of the Corynebacterium glutamicum group and complete genome sequence of strain R.</title>
        <authorList>
            <person name="Yukawa H."/>
            <person name="Omumasaba C.A."/>
            <person name="Nonaka H."/>
            <person name="Kos P."/>
            <person name="Okai N."/>
            <person name="Suzuki N."/>
            <person name="Suda M."/>
            <person name="Tsuge Y."/>
            <person name="Watanabe J."/>
            <person name="Ikeda Y."/>
            <person name="Vertes A.A."/>
            <person name="Inui M."/>
        </authorList>
    </citation>
    <scope>NUCLEOTIDE SEQUENCE</scope>
    <source>
        <strain evidence="5">R</strain>
        <plasmid evidence="5">pCGR1</plasmid>
    </source>
</reference>
<dbReference type="SUPFAM" id="SSF50249">
    <property type="entry name" value="Nucleic acid-binding proteins"/>
    <property type="match status" value="1"/>
</dbReference>
<dbReference type="PROSITE" id="PS50935">
    <property type="entry name" value="SSB"/>
    <property type="match status" value="1"/>
</dbReference>
<gene>
    <name evidence="5" type="ordered locus">cgR_p0001</name>
</gene>
<dbReference type="CDD" id="cd04496">
    <property type="entry name" value="SSB_OBF"/>
    <property type="match status" value="1"/>
</dbReference>
<dbReference type="Pfam" id="PF00436">
    <property type="entry name" value="SSB"/>
    <property type="match status" value="1"/>
</dbReference>
<evidence type="ECO:0000256" key="2">
    <source>
        <dbReference type="PROSITE-ProRule" id="PRU00252"/>
    </source>
</evidence>
<protein>
    <recommendedName>
        <fullName evidence="3">Single-stranded DNA-binding protein</fullName>
    </recommendedName>
</protein>
<organism evidence="5">
    <name type="scientific">Corynebacterium glutamicum (strain R)</name>
    <dbReference type="NCBI Taxonomy" id="340322"/>
    <lineage>
        <taxon>Bacteria</taxon>
        <taxon>Bacillati</taxon>
        <taxon>Actinomycetota</taxon>
        <taxon>Actinomycetes</taxon>
        <taxon>Mycobacteriales</taxon>
        <taxon>Corynebacteriaceae</taxon>
        <taxon>Corynebacterium</taxon>
    </lineage>
</organism>
<keyword evidence="5" id="KW-0614">Plasmid</keyword>
<geneLocation type="plasmid" evidence="5">
    <name>pCGR1</name>
</geneLocation>
<dbReference type="KEGG" id="cgt:cgR_p0001"/>
<feature type="region of interest" description="Disordered" evidence="4">
    <location>
        <begin position="119"/>
        <end position="200"/>
    </location>
</feature>
<dbReference type="Gene3D" id="2.40.50.140">
    <property type="entry name" value="Nucleic acid-binding proteins"/>
    <property type="match status" value="1"/>
</dbReference>
<dbReference type="RefSeq" id="WP_011898169.1">
    <property type="nucleotide sequence ID" value="NC_009343.1"/>
</dbReference>
<dbReference type="GO" id="GO:0003697">
    <property type="term" value="F:single-stranded DNA binding"/>
    <property type="evidence" value="ECO:0007669"/>
    <property type="project" value="InterPro"/>
</dbReference>
<dbReference type="AlphaFoldDB" id="A0AB72VEH9"/>
<dbReference type="GO" id="GO:0006260">
    <property type="term" value="P:DNA replication"/>
    <property type="evidence" value="ECO:0007669"/>
    <property type="project" value="InterPro"/>
</dbReference>
<sequence length="200" mass="22084">MAIDVITLRGGLVEDAELRFTPSGAAVAEFRIAQSDNKLNEQTKQWDTTRALYLTCTLWDESPQYKQNPIQWAQIAAAQLSKGVRVSVRGKLHTEQWEDKQGNKRSTIKFLVESFAVEPDTRNQQVQSQGQQQAQGTGWNGQQQPQGGFGGQQNQAQQYSQNPQGHVQQQNQQASNDPWNSAPPASNGGFGGADDSEPPF</sequence>
<dbReference type="InterPro" id="IPR012340">
    <property type="entry name" value="NA-bd_OB-fold"/>
</dbReference>